<feature type="non-terminal residue" evidence="3">
    <location>
        <position position="140"/>
    </location>
</feature>
<keyword evidence="1" id="KW-0812">Transmembrane</keyword>
<dbReference type="EMBL" id="NMUH01004902">
    <property type="protein sequence ID" value="MQM11210.1"/>
    <property type="molecule type" value="Genomic_DNA"/>
</dbReference>
<evidence type="ECO:0000256" key="2">
    <source>
        <dbReference type="SAM" id="SignalP"/>
    </source>
</evidence>
<proteinExistence type="predicted"/>
<evidence type="ECO:0000256" key="1">
    <source>
        <dbReference type="SAM" id="Phobius"/>
    </source>
</evidence>
<dbReference type="Proteomes" id="UP000652761">
    <property type="component" value="Unassembled WGS sequence"/>
</dbReference>
<keyword evidence="1" id="KW-1133">Transmembrane helix</keyword>
<sequence length="140" mass="15200">SRGALSGVRGAVAKLLWRFSASWWLVQRGVHARRVFGAWVRRQCGASCVLRALRLLGGHIVTRDEPIKYVYRSISFTGTVCTVEVCVVFLDTLTPVFELHGPAAVWSADVVLVGLHCSLALLCGCGAAVGPFVLDCETER</sequence>
<accession>A0A843X509</accession>
<keyword evidence="4" id="KW-1185">Reference proteome</keyword>
<organism evidence="3 4">
    <name type="scientific">Colocasia esculenta</name>
    <name type="common">Wild taro</name>
    <name type="synonym">Arum esculentum</name>
    <dbReference type="NCBI Taxonomy" id="4460"/>
    <lineage>
        <taxon>Eukaryota</taxon>
        <taxon>Viridiplantae</taxon>
        <taxon>Streptophyta</taxon>
        <taxon>Embryophyta</taxon>
        <taxon>Tracheophyta</taxon>
        <taxon>Spermatophyta</taxon>
        <taxon>Magnoliopsida</taxon>
        <taxon>Liliopsida</taxon>
        <taxon>Araceae</taxon>
        <taxon>Aroideae</taxon>
        <taxon>Colocasieae</taxon>
        <taxon>Colocasia</taxon>
    </lineage>
</organism>
<keyword evidence="2" id="KW-0732">Signal</keyword>
<feature type="transmembrane region" description="Helical" evidence="1">
    <location>
        <begin position="110"/>
        <end position="134"/>
    </location>
</feature>
<feature type="signal peptide" evidence="2">
    <location>
        <begin position="1"/>
        <end position="32"/>
    </location>
</feature>
<comment type="caution">
    <text evidence="3">The sequence shown here is derived from an EMBL/GenBank/DDBJ whole genome shotgun (WGS) entry which is preliminary data.</text>
</comment>
<reference evidence="3" key="1">
    <citation type="submission" date="2017-07" db="EMBL/GenBank/DDBJ databases">
        <title>Taro Niue Genome Assembly and Annotation.</title>
        <authorList>
            <person name="Atibalentja N."/>
            <person name="Keating K."/>
            <person name="Fields C.J."/>
        </authorList>
    </citation>
    <scope>NUCLEOTIDE SEQUENCE</scope>
    <source>
        <strain evidence="3">Niue_2</strain>
        <tissue evidence="3">Leaf</tissue>
    </source>
</reference>
<evidence type="ECO:0000313" key="4">
    <source>
        <dbReference type="Proteomes" id="UP000652761"/>
    </source>
</evidence>
<evidence type="ECO:0000313" key="3">
    <source>
        <dbReference type="EMBL" id="MQM11210.1"/>
    </source>
</evidence>
<protein>
    <submittedName>
        <fullName evidence="3">Uncharacterized protein</fullName>
    </submittedName>
</protein>
<name>A0A843X509_COLES</name>
<feature type="transmembrane region" description="Helical" evidence="1">
    <location>
        <begin position="69"/>
        <end position="90"/>
    </location>
</feature>
<feature type="chain" id="PRO_5032462401" evidence="2">
    <location>
        <begin position="33"/>
        <end position="140"/>
    </location>
</feature>
<gene>
    <name evidence="3" type="ORF">Taro_044116</name>
</gene>
<keyword evidence="1" id="KW-0472">Membrane</keyword>
<dbReference type="AlphaFoldDB" id="A0A843X509"/>